<evidence type="ECO:0000256" key="1">
    <source>
        <dbReference type="ARBA" id="ARBA00004141"/>
    </source>
</evidence>
<evidence type="ECO:0000256" key="4">
    <source>
        <dbReference type="ARBA" id="ARBA00023136"/>
    </source>
</evidence>
<evidence type="ECO:0000256" key="2">
    <source>
        <dbReference type="ARBA" id="ARBA00022692"/>
    </source>
</evidence>
<dbReference type="AlphaFoldDB" id="A0AAE8N183"/>
<comment type="similarity">
    <text evidence="5">Belongs to the SAT4 family.</text>
</comment>
<keyword evidence="3 6" id="KW-1133">Transmembrane helix</keyword>
<feature type="transmembrane region" description="Helical" evidence="6">
    <location>
        <begin position="121"/>
        <end position="143"/>
    </location>
</feature>
<dbReference type="Proteomes" id="UP001187682">
    <property type="component" value="Unassembled WGS sequence"/>
</dbReference>
<gene>
    <name evidence="8" type="ORF">DNG_05870</name>
</gene>
<evidence type="ECO:0000256" key="6">
    <source>
        <dbReference type="SAM" id="Phobius"/>
    </source>
</evidence>
<protein>
    <submittedName>
        <fullName evidence="8">Related to integral membrane protein pth11</fullName>
    </submittedName>
</protein>
<feature type="domain" description="Rhodopsin" evidence="7">
    <location>
        <begin position="25"/>
        <end position="205"/>
    </location>
</feature>
<dbReference type="InterPro" id="IPR052337">
    <property type="entry name" value="SAT4-like"/>
</dbReference>
<sequence>MKSDAPWALSVMWSLTSITLVFVILRLYTRVAIVKTFGADDATYNNAFVLQLIFTVFTQLSANHGFGQSMSEIGDAEDVARAVLLEVIGQTFAAIGMAVAKWSLGLFLLRFVNINMIWHRTAIWTAMAGLMLTSISVAVIFWLQCNPPAYLRDRRIPRGFCHIDTIPVAFTLCIYCVVVDFFFAILPWISLWNLTMNRREKILIAGS</sequence>
<evidence type="ECO:0000313" key="9">
    <source>
        <dbReference type="Proteomes" id="UP001187682"/>
    </source>
</evidence>
<feature type="transmembrane region" description="Helical" evidence="6">
    <location>
        <begin position="168"/>
        <end position="191"/>
    </location>
</feature>
<dbReference type="Pfam" id="PF20684">
    <property type="entry name" value="Fung_rhodopsin"/>
    <property type="match status" value="1"/>
</dbReference>
<organism evidence="8 9">
    <name type="scientific">Cephalotrichum gorgonifer</name>
    <dbReference type="NCBI Taxonomy" id="2041049"/>
    <lineage>
        <taxon>Eukaryota</taxon>
        <taxon>Fungi</taxon>
        <taxon>Dikarya</taxon>
        <taxon>Ascomycota</taxon>
        <taxon>Pezizomycotina</taxon>
        <taxon>Sordariomycetes</taxon>
        <taxon>Hypocreomycetidae</taxon>
        <taxon>Microascales</taxon>
        <taxon>Microascaceae</taxon>
        <taxon>Cephalotrichum</taxon>
    </lineage>
</organism>
<dbReference type="EMBL" id="ONZQ02000007">
    <property type="protein sequence ID" value="SPO03188.1"/>
    <property type="molecule type" value="Genomic_DNA"/>
</dbReference>
<dbReference type="InterPro" id="IPR049326">
    <property type="entry name" value="Rhodopsin_dom_fungi"/>
</dbReference>
<feature type="transmembrane region" description="Helical" evidence="6">
    <location>
        <begin position="87"/>
        <end position="109"/>
    </location>
</feature>
<evidence type="ECO:0000256" key="3">
    <source>
        <dbReference type="ARBA" id="ARBA00022989"/>
    </source>
</evidence>
<feature type="transmembrane region" description="Helical" evidence="6">
    <location>
        <begin position="48"/>
        <end position="67"/>
    </location>
</feature>
<feature type="transmembrane region" description="Helical" evidence="6">
    <location>
        <begin position="6"/>
        <end position="28"/>
    </location>
</feature>
<dbReference type="PANTHER" id="PTHR33048:SF93">
    <property type="entry name" value="INTEGRAL MEMBRANE PROTEIN"/>
    <property type="match status" value="1"/>
</dbReference>
<reference evidence="8" key="1">
    <citation type="submission" date="2018-03" db="EMBL/GenBank/DDBJ databases">
        <authorList>
            <person name="Guldener U."/>
        </authorList>
    </citation>
    <scope>NUCLEOTIDE SEQUENCE</scope>
</reference>
<keyword evidence="2 6" id="KW-0812">Transmembrane</keyword>
<evidence type="ECO:0000313" key="8">
    <source>
        <dbReference type="EMBL" id="SPO03188.1"/>
    </source>
</evidence>
<comment type="subcellular location">
    <subcellularLocation>
        <location evidence="1">Membrane</location>
        <topology evidence="1">Multi-pass membrane protein</topology>
    </subcellularLocation>
</comment>
<evidence type="ECO:0000259" key="7">
    <source>
        <dbReference type="Pfam" id="PF20684"/>
    </source>
</evidence>
<keyword evidence="4 6" id="KW-0472">Membrane</keyword>
<comment type="caution">
    <text evidence="8">The sequence shown here is derived from an EMBL/GenBank/DDBJ whole genome shotgun (WGS) entry which is preliminary data.</text>
</comment>
<accession>A0AAE8N183</accession>
<dbReference type="GO" id="GO:0016020">
    <property type="term" value="C:membrane"/>
    <property type="evidence" value="ECO:0007669"/>
    <property type="project" value="UniProtKB-SubCell"/>
</dbReference>
<dbReference type="PANTHER" id="PTHR33048">
    <property type="entry name" value="PTH11-LIKE INTEGRAL MEMBRANE PROTEIN (AFU_ORTHOLOGUE AFUA_5G11245)"/>
    <property type="match status" value="1"/>
</dbReference>
<evidence type="ECO:0000256" key="5">
    <source>
        <dbReference type="ARBA" id="ARBA00038359"/>
    </source>
</evidence>
<keyword evidence="9" id="KW-1185">Reference proteome</keyword>
<proteinExistence type="inferred from homology"/>
<name>A0AAE8N183_9PEZI</name>